<protein>
    <submittedName>
        <fullName evidence="1">Uncharacterized protein</fullName>
    </submittedName>
</protein>
<evidence type="ECO:0000313" key="2">
    <source>
        <dbReference type="Proteomes" id="UP000054485"/>
    </source>
</evidence>
<sequence>MSMSPKKLKGLMPRLLSCSDGHSRPIFEPGTITHHHHASHVDKTTKCPGQLRKNALGVYLKSS</sequence>
<accession>A0A0C9ZEP6</accession>
<dbReference type="OrthoDB" id="10317740at2759"/>
<gene>
    <name evidence="1" type="ORF">CY34DRAFT_811757</name>
</gene>
<keyword evidence="2" id="KW-1185">Reference proteome</keyword>
<dbReference type="HOGENOM" id="CLU_2887348_0_0_1"/>
<dbReference type="EMBL" id="KN835576">
    <property type="protein sequence ID" value="KIK35935.1"/>
    <property type="molecule type" value="Genomic_DNA"/>
</dbReference>
<reference evidence="1 2" key="1">
    <citation type="submission" date="2014-04" db="EMBL/GenBank/DDBJ databases">
        <authorList>
            <consortium name="DOE Joint Genome Institute"/>
            <person name="Kuo A."/>
            <person name="Ruytinx J."/>
            <person name="Rineau F."/>
            <person name="Colpaert J."/>
            <person name="Kohler A."/>
            <person name="Nagy L.G."/>
            <person name="Floudas D."/>
            <person name="Copeland A."/>
            <person name="Barry K.W."/>
            <person name="Cichocki N."/>
            <person name="Veneault-Fourrey C."/>
            <person name="LaButti K."/>
            <person name="Lindquist E.A."/>
            <person name="Lipzen A."/>
            <person name="Lundell T."/>
            <person name="Morin E."/>
            <person name="Murat C."/>
            <person name="Sun H."/>
            <person name="Tunlid A."/>
            <person name="Henrissat B."/>
            <person name="Grigoriev I.V."/>
            <person name="Hibbett D.S."/>
            <person name="Martin F."/>
            <person name="Nordberg H.P."/>
            <person name="Cantor M.N."/>
            <person name="Hua S.X."/>
        </authorList>
    </citation>
    <scope>NUCLEOTIDE SEQUENCE [LARGE SCALE GENOMIC DNA]</scope>
    <source>
        <strain evidence="1 2">UH-Slu-Lm8-n1</strain>
    </source>
</reference>
<reference evidence="2" key="2">
    <citation type="submission" date="2015-01" db="EMBL/GenBank/DDBJ databases">
        <title>Evolutionary Origins and Diversification of the Mycorrhizal Mutualists.</title>
        <authorList>
            <consortium name="DOE Joint Genome Institute"/>
            <consortium name="Mycorrhizal Genomics Consortium"/>
            <person name="Kohler A."/>
            <person name="Kuo A."/>
            <person name="Nagy L.G."/>
            <person name="Floudas D."/>
            <person name="Copeland A."/>
            <person name="Barry K.W."/>
            <person name="Cichocki N."/>
            <person name="Veneault-Fourrey C."/>
            <person name="LaButti K."/>
            <person name="Lindquist E.A."/>
            <person name="Lipzen A."/>
            <person name="Lundell T."/>
            <person name="Morin E."/>
            <person name="Murat C."/>
            <person name="Riley R."/>
            <person name="Ohm R."/>
            <person name="Sun H."/>
            <person name="Tunlid A."/>
            <person name="Henrissat B."/>
            <person name="Grigoriev I.V."/>
            <person name="Hibbett D.S."/>
            <person name="Martin F."/>
        </authorList>
    </citation>
    <scope>NUCLEOTIDE SEQUENCE [LARGE SCALE GENOMIC DNA]</scope>
    <source>
        <strain evidence="2">UH-Slu-Lm8-n1</strain>
    </source>
</reference>
<name>A0A0C9ZEP6_9AGAM</name>
<evidence type="ECO:0000313" key="1">
    <source>
        <dbReference type="EMBL" id="KIK35935.1"/>
    </source>
</evidence>
<dbReference type="Proteomes" id="UP000054485">
    <property type="component" value="Unassembled WGS sequence"/>
</dbReference>
<dbReference type="AlphaFoldDB" id="A0A0C9ZEP6"/>
<organism evidence="1 2">
    <name type="scientific">Suillus luteus UH-Slu-Lm8-n1</name>
    <dbReference type="NCBI Taxonomy" id="930992"/>
    <lineage>
        <taxon>Eukaryota</taxon>
        <taxon>Fungi</taxon>
        <taxon>Dikarya</taxon>
        <taxon>Basidiomycota</taxon>
        <taxon>Agaricomycotina</taxon>
        <taxon>Agaricomycetes</taxon>
        <taxon>Agaricomycetidae</taxon>
        <taxon>Boletales</taxon>
        <taxon>Suillineae</taxon>
        <taxon>Suillaceae</taxon>
        <taxon>Suillus</taxon>
    </lineage>
</organism>
<proteinExistence type="predicted"/>
<dbReference type="InParanoid" id="A0A0C9ZEP6"/>